<sequence>MSIQQRQGIAPTWMLHQLEALESDCDGLERRWRQVQGQRKGEEHRLIQRLRSEHESQLQELGRLRETIKESKEEKPSPPSLEPLEQEAAELRREIEELQRRKHAEEAHAEEQRLALKVEIGSLQEQLQQTLSQKSVMEDVVEGLKSSHSATADSSREVRELQQHQEFLEKECVRSERRIIILDEKIDSLSKEAEDLRQRATVVLSALPDAQDSEACGLQHKQRQVQELRREQAQLQKEQEAADQEFEAAKVEASVLERKIRSLGALPSDR</sequence>
<proteinExistence type="predicted"/>
<name>A0ABP0IWW2_9DINO</name>
<accession>A0ABP0IWW2</accession>
<dbReference type="EMBL" id="CAXAMM010005236">
    <property type="protein sequence ID" value="CAK9006553.1"/>
    <property type="molecule type" value="Genomic_DNA"/>
</dbReference>
<organism evidence="2 3">
    <name type="scientific">Durusdinium trenchii</name>
    <dbReference type="NCBI Taxonomy" id="1381693"/>
    <lineage>
        <taxon>Eukaryota</taxon>
        <taxon>Sar</taxon>
        <taxon>Alveolata</taxon>
        <taxon>Dinophyceae</taxon>
        <taxon>Suessiales</taxon>
        <taxon>Symbiodiniaceae</taxon>
        <taxon>Durusdinium</taxon>
    </lineage>
</organism>
<reference evidence="2 3" key="1">
    <citation type="submission" date="2024-02" db="EMBL/GenBank/DDBJ databases">
        <authorList>
            <person name="Chen Y."/>
            <person name="Shah S."/>
            <person name="Dougan E. K."/>
            <person name="Thang M."/>
            <person name="Chan C."/>
        </authorList>
    </citation>
    <scope>NUCLEOTIDE SEQUENCE [LARGE SCALE GENOMIC DNA]</scope>
</reference>
<evidence type="ECO:0000256" key="1">
    <source>
        <dbReference type="SAM" id="Coils"/>
    </source>
</evidence>
<evidence type="ECO:0000313" key="3">
    <source>
        <dbReference type="Proteomes" id="UP001642464"/>
    </source>
</evidence>
<comment type="caution">
    <text evidence="2">The sequence shown here is derived from an EMBL/GenBank/DDBJ whole genome shotgun (WGS) entry which is preliminary data.</text>
</comment>
<feature type="coiled-coil region" evidence="1">
    <location>
        <begin position="151"/>
        <end position="259"/>
    </location>
</feature>
<keyword evidence="1" id="KW-0175">Coiled coil</keyword>
<dbReference type="Proteomes" id="UP001642464">
    <property type="component" value="Unassembled WGS sequence"/>
</dbReference>
<feature type="coiled-coil region" evidence="1">
    <location>
        <begin position="18"/>
        <end position="115"/>
    </location>
</feature>
<protein>
    <submittedName>
        <fullName evidence="2">Glucose-6-phosphate 1-epimerase</fullName>
    </submittedName>
</protein>
<keyword evidence="3" id="KW-1185">Reference proteome</keyword>
<gene>
    <name evidence="2" type="ORF">SCF082_LOCUS9079</name>
</gene>
<evidence type="ECO:0000313" key="2">
    <source>
        <dbReference type="EMBL" id="CAK9006553.1"/>
    </source>
</evidence>